<evidence type="ECO:0000259" key="11">
    <source>
        <dbReference type="Pfam" id="PF00082"/>
    </source>
</evidence>
<dbReference type="InterPro" id="IPR015500">
    <property type="entry name" value="Peptidase_S8_subtilisin-rel"/>
</dbReference>
<dbReference type="InterPro" id="IPR034202">
    <property type="entry name" value="Subtilisin_Carlsberg-like"/>
</dbReference>
<protein>
    <recommendedName>
        <fullName evidence="7">subtilisin</fullName>
        <ecNumber evidence="7">3.4.21.62</ecNumber>
    </recommendedName>
</protein>
<keyword evidence="2 8" id="KW-0645">Protease</keyword>
<dbReference type="SUPFAM" id="SSF52743">
    <property type="entry name" value="Subtilisin-like"/>
    <property type="match status" value="1"/>
</dbReference>
<dbReference type="InterPro" id="IPR036852">
    <property type="entry name" value="Peptidase_S8/S53_dom_sf"/>
</dbReference>
<dbReference type="Pfam" id="PF00082">
    <property type="entry name" value="Peptidase_S8"/>
    <property type="match status" value="1"/>
</dbReference>
<keyword evidence="10" id="KW-0732">Signal</keyword>
<dbReference type="Gene3D" id="3.40.50.200">
    <property type="entry name" value="Peptidase S8/S53 domain"/>
    <property type="match status" value="1"/>
</dbReference>
<dbReference type="GO" id="GO:0046872">
    <property type="term" value="F:metal ion binding"/>
    <property type="evidence" value="ECO:0007669"/>
    <property type="project" value="UniProtKB-KW"/>
</dbReference>
<evidence type="ECO:0000256" key="6">
    <source>
        <dbReference type="ARBA" id="ARBA00023529"/>
    </source>
</evidence>
<feature type="active site" description="Charge relay system" evidence="8">
    <location>
        <position position="421"/>
    </location>
</feature>
<dbReference type="CDD" id="cd07477">
    <property type="entry name" value="Peptidases_S8_Subtilisin_subset"/>
    <property type="match status" value="1"/>
</dbReference>
<comment type="catalytic activity">
    <reaction evidence="6">
        <text>Hydrolysis of proteins with broad specificity for peptide bonds, and a preference for a large uncharged residue in P1. Hydrolyzes peptide amides.</text>
        <dbReference type="EC" id="3.4.21.62"/>
    </reaction>
</comment>
<dbReference type="AlphaFoldDB" id="A0A7S2PTU2"/>
<dbReference type="EMBL" id="HBGZ01024192">
    <property type="protein sequence ID" value="CAD9619371.1"/>
    <property type="molecule type" value="Transcribed_RNA"/>
</dbReference>
<evidence type="ECO:0000256" key="5">
    <source>
        <dbReference type="ARBA" id="ARBA00022825"/>
    </source>
</evidence>
<sequence length="487" mass="52153">MMFLSNGTIGLSLVALAAAIRTVSADGLFTDPLMFSYEPYDSGNTKTLLVSYRDDSAHENVVNYTKKMKGDGRQVKEKNHTLKKAHKLQRAAGSSEDKQAKSDKDRRLRWLQEDQAIMAGFSVLELETDDLKAEIAALSAIEGVTAVEEDSMMHIMSMEYDQKLRGGGGVAEHIREIQDAISATADELPEEDVEAQHGRRLAEETPYGINMVNASHVWPETPLANIKICVVDTGYDLGHVDLPTDGVQGYNQYNQLWSNDGNSHGTHCAGTIGAIGGNDIGVTSVNPDPSKFTFYIGKGLSDSGSGSNAGVMAAVQACVDNGAKVISMSLGGGGYSSITNAQYEDIYDQDVLIVAAAGNSGNSALSYPASYPSVVSVASLTSSGTRSSFSQYNDQVEISGPGSAVKSTVPGNNYDTYSGTSMVSLLFSFLANCLVFLNATSTSNRCTSASASAFEYNNNRLVLMWQAWQLSSGHTFLNARTTKFVMQ</sequence>
<feature type="compositionally biased region" description="Basic and acidic residues" evidence="9">
    <location>
        <begin position="95"/>
        <end position="105"/>
    </location>
</feature>
<feature type="region of interest" description="Disordered" evidence="9">
    <location>
        <begin position="79"/>
        <end position="105"/>
    </location>
</feature>
<evidence type="ECO:0000256" key="4">
    <source>
        <dbReference type="ARBA" id="ARBA00022801"/>
    </source>
</evidence>
<feature type="chain" id="PRO_5030909029" description="subtilisin" evidence="10">
    <location>
        <begin position="26"/>
        <end position="487"/>
    </location>
</feature>
<keyword evidence="4 8" id="KW-0378">Hydrolase</keyword>
<feature type="signal peptide" evidence="10">
    <location>
        <begin position="1"/>
        <end position="25"/>
    </location>
</feature>
<comment type="similarity">
    <text evidence="1 8">Belongs to the peptidase S8 family.</text>
</comment>
<name>A0A7S2PTU2_9STRA</name>
<reference evidence="12" key="1">
    <citation type="submission" date="2021-01" db="EMBL/GenBank/DDBJ databases">
        <authorList>
            <person name="Corre E."/>
            <person name="Pelletier E."/>
            <person name="Niang G."/>
            <person name="Scheremetjew M."/>
            <person name="Finn R."/>
            <person name="Kale V."/>
            <person name="Holt S."/>
            <person name="Cochrane G."/>
            <person name="Meng A."/>
            <person name="Brown T."/>
            <person name="Cohen L."/>
        </authorList>
    </citation>
    <scope>NUCLEOTIDE SEQUENCE</scope>
    <source>
        <strain evidence="12">SM1012Den-03</strain>
    </source>
</reference>
<dbReference type="PRINTS" id="PR00723">
    <property type="entry name" value="SUBTILISIN"/>
</dbReference>
<dbReference type="EC" id="3.4.21.62" evidence="7"/>
<keyword evidence="5 8" id="KW-0720">Serine protease</keyword>
<evidence type="ECO:0000256" key="3">
    <source>
        <dbReference type="ARBA" id="ARBA00022723"/>
    </source>
</evidence>
<organism evidence="12">
    <name type="scientific">Skeletonema marinoi</name>
    <dbReference type="NCBI Taxonomy" id="267567"/>
    <lineage>
        <taxon>Eukaryota</taxon>
        <taxon>Sar</taxon>
        <taxon>Stramenopiles</taxon>
        <taxon>Ochrophyta</taxon>
        <taxon>Bacillariophyta</taxon>
        <taxon>Coscinodiscophyceae</taxon>
        <taxon>Thalassiosirophycidae</taxon>
        <taxon>Thalassiosirales</taxon>
        <taxon>Skeletonemataceae</taxon>
        <taxon>Skeletonema</taxon>
        <taxon>Skeletonema marinoi-dohrnii complex</taxon>
    </lineage>
</organism>
<dbReference type="InterPro" id="IPR050131">
    <property type="entry name" value="Peptidase_S8_subtilisin-like"/>
</dbReference>
<feature type="active site" description="Charge relay system" evidence="8">
    <location>
        <position position="232"/>
    </location>
</feature>
<accession>A0A7S2PTU2</accession>
<evidence type="ECO:0000256" key="7">
    <source>
        <dbReference type="ARBA" id="ARBA00023619"/>
    </source>
</evidence>
<dbReference type="PROSITE" id="PS51892">
    <property type="entry name" value="SUBTILASE"/>
    <property type="match status" value="1"/>
</dbReference>
<dbReference type="InterPro" id="IPR022398">
    <property type="entry name" value="Peptidase_S8_His-AS"/>
</dbReference>
<evidence type="ECO:0000256" key="8">
    <source>
        <dbReference type="PROSITE-ProRule" id="PRU01240"/>
    </source>
</evidence>
<proteinExistence type="inferred from homology"/>
<evidence type="ECO:0000256" key="9">
    <source>
        <dbReference type="SAM" id="MobiDB-lite"/>
    </source>
</evidence>
<feature type="domain" description="Peptidase S8/S53" evidence="11">
    <location>
        <begin position="225"/>
        <end position="422"/>
    </location>
</feature>
<dbReference type="PANTHER" id="PTHR43806">
    <property type="entry name" value="PEPTIDASE S8"/>
    <property type="match status" value="1"/>
</dbReference>
<dbReference type="GO" id="GO:0005615">
    <property type="term" value="C:extracellular space"/>
    <property type="evidence" value="ECO:0007669"/>
    <property type="project" value="TreeGrafter"/>
</dbReference>
<dbReference type="PROSITE" id="PS00137">
    <property type="entry name" value="SUBTILASE_HIS"/>
    <property type="match status" value="1"/>
</dbReference>
<dbReference type="PANTHER" id="PTHR43806:SF11">
    <property type="entry name" value="CEREVISIN-RELATED"/>
    <property type="match status" value="1"/>
</dbReference>
<evidence type="ECO:0000256" key="2">
    <source>
        <dbReference type="ARBA" id="ARBA00022670"/>
    </source>
</evidence>
<evidence type="ECO:0000256" key="1">
    <source>
        <dbReference type="ARBA" id="ARBA00011073"/>
    </source>
</evidence>
<evidence type="ECO:0000256" key="10">
    <source>
        <dbReference type="SAM" id="SignalP"/>
    </source>
</evidence>
<dbReference type="GO" id="GO:0006508">
    <property type="term" value="P:proteolysis"/>
    <property type="evidence" value="ECO:0007669"/>
    <property type="project" value="UniProtKB-KW"/>
</dbReference>
<feature type="active site" description="Charge relay system" evidence="8">
    <location>
        <position position="264"/>
    </location>
</feature>
<gene>
    <name evidence="12" type="ORF">SMAR0320_LOCUS17164</name>
</gene>
<evidence type="ECO:0000313" key="12">
    <source>
        <dbReference type="EMBL" id="CAD9619371.1"/>
    </source>
</evidence>
<keyword evidence="3" id="KW-0479">Metal-binding</keyword>
<dbReference type="GO" id="GO:0004252">
    <property type="term" value="F:serine-type endopeptidase activity"/>
    <property type="evidence" value="ECO:0007669"/>
    <property type="project" value="UniProtKB-UniRule"/>
</dbReference>
<dbReference type="InterPro" id="IPR000209">
    <property type="entry name" value="Peptidase_S8/S53_dom"/>
</dbReference>